<evidence type="ECO:0000256" key="13">
    <source>
        <dbReference type="ARBA" id="ARBA00049433"/>
    </source>
</evidence>
<keyword evidence="14" id="KW-0813">Transport</keyword>
<dbReference type="InterPro" id="IPR009050">
    <property type="entry name" value="Globin-like_sf"/>
</dbReference>
<dbReference type="PROSITE" id="PS01033">
    <property type="entry name" value="GLOBIN"/>
    <property type="match status" value="1"/>
</dbReference>
<comment type="cofactor">
    <cofactor evidence="1">
        <name>heme b</name>
        <dbReference type="ChEBI" id="CHEBI:60344"/>
    </cofactor>
</comment>
<evidence type="ECO:0000256" key="15">
    <source>
        <dbReference type="SAM" id="MobiDB-lite"/>
    </source>
</evidence>
<evidence type="ECO:0000259" key="17">
    <source>
        <dbReference type="PROSITE" id="PS51384"/>
    </source>
</evidence>
<comment type="catalytic activity">
    <reaction evidence="12">
        <text>2 nitric oxide + NADH + 2 O2 = 2 nitrate + NAD(+) + H(+)</text>
        <dbReference type="Rhea" id="RHEA:19469"/>
        <dbReference type="ChEBI" id="CHEBI:15378"/>
        <dbReference type="ChEBI" id="CHEBI:15379"/>
        <dbReference type="ChEBI" id="CHEBI:16480"/>
        <dbReference type="ChEBI" id="CHEBI:17632"/>
        <dbReference type="ChEBI" id="CHEBI:57540"/>
        <dbReference type="ChEBI" id="CHEBI:57945"/>
        <dbReference type="EC" id="1.14.12.17"/>
    </reaction>
</comment>
<evidence type="ECO:0000256" key="14">
    <source>
        <dbReference type="RuleBase" id="RU000356"/>
    </source>
</evidence>
<dbReference type="PROSITE" id="PS51384">
    <property type="entry name" value="FAD_FR"/>
    <property type="match status" value="1"/>
</dbReference>
<dbReference type="SUPFAM" id="SSF63380">
    <property type="entry name" value="Riboflavin synthase domain-like"/>
    <property type="match status" value="1"/>
</dbReference>
<dbReference type="InterPro" id="IPR012292">
    <property type="entry name" value="Globin/Proto"/>
</dbReference>
<dbReference type="Gene3D" id="1.10.490.10">
    <property type="entry name" value="Globins"/>
    <property type="match status" value="1"/>
</dbReference>
<comment type="similarity">
    <text evidence="2">In the C-terminal section; belongs to the flavoprotein pyridine nucleotide cytochrome reductase family.</text>
</comment>
<evidence type="ECO:0000256" key="7">
    <source>
        <dbReference type="ARBA" id="ARBA00022723"/>
    </source>
</evidence>
<dbReference type="InterPro" id="IPR017927">
    <property type="entry name" value="FAD-bd_FR_type"/>
</dbReference>
<feature type="compositionally biased region" description="Basic residues" evidence="15">
    <location>
        <begin position="369"/>
        <end position="378"/>
    </location>
</feature>
<feature type="domain" description="FAD-binding FR-type" evidence="17">
    <location>
        <begin position="141"/>
        <end position="243"/>
    </location>
</feature>
<evidence type="ECO:0000256" key="2">
    <source>
        <dbReference type="ARBA" id="ARBA00006401"/>
    </source>
</evidence>
<reference evidence="18 19" key="1">
    <citation type="submission" date="2024-06" db="EMBL/GenBank/DDBJ databases">
        <title>The Natural Products Discovery Center: Release of the First 8490 Sequenced Strains for Exploring Actinobacteria Biosynthetic Diversity.</title>
        <authorList>
            <person name="Kalkreuter E."/>
            <person name="Kautsar S.A."/>
            <person name="Yang D."/>
            <person name="Bader C.D."/>
            <person name="Teijaro C.N."/>
            <person name="Fluegel L."/>
            <person name="Davis C.M."/>
            <person name="Simpson J.R."/>
            <person name="Lauterbach L."/>
            <person name="Steele A.D."/>
            <person name="Gui C."/>
            <person name="Meng S."/>
            <person name="Li G."/>
            <person name="Viehrig K."/>
            <person name="Ye F."/>
            <person name="Su P."/>
            <person name="Kiefer A.F."/>
            <person name="Nichols A."/>
            <person name="Cepeda A.J."/>
            <person name="Yan W."/>
            <person name="Fan B."/>
            <person name="Jiang Y."/>
            <person name="Adhikari A."/>
            <person name="Zheng C.-J."/>
            <person name="Schuster L."/>
            <person name="Cowan T.M."/>
            <person name="Smanski M.J."/>
            <person name="Chevrette M.G."/>
            <person name="De Carvalho L.P.S."/>
            <person name="Shen B."/>
        </authorList>
    </citation>
    <scope>NUCLEOTIDE SEQUENCE [LARGE SCALE GENOMIC DNA]</scope>
    <source>
        <strain evidence="18 19">NPDC048946</strain>
    </source>
</reference>
<keyword evidence="10" id="KW-0411">Iron-sulfur</keyword>
<dbReference type="PRINTS" id="PR00410">
    <property type="entry name" value="PHEHYDRXLASE"/>
</dbReference>
<dbReference type="InterPro" id="IPR008333">
    <property type="entry name" value="Cbr1-like_FAD-bd_dom"/>
</dbReference>
<comment type="caution">
    <text evidence="18">The sequence shown here is derived from an EMBL/GenBank/DDBJ whole genome shotgun (WGS) entry which is preliminary data.</text>
</comment>
<keyword evidence="9" id="KW-0408">Iron</keyword>
<comment type="catalytic activity">
    <reaction evidence="13">
        <text>2 nitric oxide + NADPH + 2 O2 = 2 nitrate + NADP(+) + H(+)</text>
        <dbReference type="Rhea" id="RHEA:19465"/>
        <dbReference type="ChEBI" id="CHEBI:15378"/>
        <dbReference type="ChEBI" id="CHEBI:15379"/>
        <dbReference type="ChEBI" id="CHEBI:16480"/>
        <dbReference type="ChEBI" id="CHEBI:17632"/>
        <dbReference type="ChEBI" id="CHEBI:57783"/>
        <dbReference type="ChEBI" id="CHEBI:58349"/>
        <dbReference type="EC" id="1.14.12.17"/>
    </reaction>
</comment>
<dbReference type="PANTHER" id="PTHR43396:SF3">
    <property type="entry name" value="FLAVOHEMOPROTEIN"/>
    <property type="match status" value="1"/>
</dbReference>
<evidence type="ECO:0000259" key="16">
    <source>
        <dbReference type="PROSITE" id="PS01033"/>
    </source>
</evidence>
<evidence type="ECO:0000256" key="3">
    <source>
        <dbReference type="ARBA" id="ARBA00012229"/>
    </source>
</evidence>
<dbReference type="InterPro" id="IPR017938">
    <property type="entry name" value="Riboflavin_synthase-like_b-brl"/>
</dbReference>
<evidence type="ECO:0000256" key="11">
    <source>
        <dbReference type="ARBA" id="ARBA00023027"/>
    </source>
</evidence>
<evidence type="ECO:0000313" key="19">
    <source>
        <dbReference type="Proteomes" id="UP001551482"/>
    </source>
</evidence>
<evidence type="ECO:0000256" key="10">
    <source>
        <dbReference type="ARBA" id="ARBA00023014"/>
    </source>
</evidence>
<dbReference type="SUPFAM" id="SSF46458">
    <property type="entry name" value="Globin-like"/>
    <property type="match status" value="1"/>
</dbReference>
<accession>A0ABV3DSE3</accession>
<keyword evidence="7" id="KW-0479">Metal-binding</keyword>
<dbReference type="InterPro" id="IPR000971">
    <property type="entry name" value="Globin"/>
</dbReference>
<evidence type="ECO:0000256" key="4">
    <source>
        <dbReference type="ARBA" id="ARBA00022617"/>
    </source>
</evidence>
<name>A0ABV3DSE3_9ACTN</name>
<keyword evidence="6" id="KW-0001">2Fe-2S</keyword>
<feature type="compositionally biased region" description="Low complexity" evidence="15">
    <location>
        <begin position="340"/>
        <end position="368"/>
    </location>
</feature>
<evidence type="ECO:0000256" key="1">
    <source>
        <dbReference type="ARBA" id="ARBA00001970"/>
    </source>
</evidence>
<dbReference type="EC" id="1.14.12.17" evidence="3"/>
<dbReference type="Pfam" id="PF00042">
    <property type="entry name" value="Globin"/>
    <property type="match status" value="1"/>
</dbReference>
<sequence>MTLDPRVLRHSFAIVERRADRMAKYFYARLFREHPGVRSLFPDDMADQRDRLFGALTAAVAHVDDPDVLVPFLRGLGADHRRFGAVAAHYPAVGQSLVATIRFFSGDAWSAEVEAAWKAAYDVLASVMVEAARQAEAAGEPAVWDAKVLRRERPAPTVATFTLQVEPDYPFRAGQYLSLTLHEAEVRNVWRQFSIANAPRPDNTVDLHVRRIPGGAVSNLLLDRVTVGDRLRLGMPMGTTTLVEGSGRPLLFVAGGTGWGAVKALVMTTRCAAPTGTPHCCSRRAAATTSTTRRPSSSCCTAARALKRGRSCRRGTVPATNCRSRCGGTSRGRRRRRTLPGRPGWSGSRARGSAASAGSRRSASGTTRSPRRSARPAR</sequence>
<evidence type="ECO:0000313" key="18">
    <source>
        <dbReference type="EMBL" id="MEU8138677.1"/>
    </source>
</evidence>
<evidence type="ECO:0000256" key="5">
    <source>
        <dbReference type="ARBA" id="ARBA00022621"/>
    </source>
</evidence>
<comment type="similarity">
    <text evidence="14">Belongs to the globin family.</text>
</comment>
<gene>
    <name evidence="18" type="ORF">AB0C36_34910</name>
</gene>
<keyword evidence="8" id="KW-0521">NADP</keyword>
<evidence type="ECO:0000256" key="12">
    <source>
        <dbReference type="ARBA" id="ARBA00048649"/>
    </source>
</evidence>
<evidence type="ECO:0000256" key="6">
    <source>
        <dbReference type="ARBA" id="ARBA00022714"/>
    </source>
</evidence>
<dbReference type="EMBL" id="JBEZFP010000134">
    <property type="protein sequence ID" value="MEU8138677.1"/>
    <property type="molecule type" value="Genomic_DNA"/>
</dbReference>
<evidence type="ECO:0000256" key="8">
    <source>
        <dbReference type="ARBA" id="ARBA00022857"/>
    </source>
</evidence>
<feature type="region of interest" description="Disordered" evidence="15">
    <location>
        <begin position="323"/>
        <end position="378"/>
    </location>
</feature>
<dbReference type="PANTHER" id="PTHR43396">
    <property type="entry name" value="FLAVOHEMOPROTEIN"/>
    <property type="match status" value="1"/>
</dbReference>
<keyword evidence="19" id="KW-1185">Reference proteome</keyword>
<feature type="domain" description="Globin" evidence="16">
    <location>
        <begin position="1"/>
        <end position="133"/>
    </location>
</feature>
<dbReference type="RefSeq" id="WP_358362310.1">
    <property type="nucleotide sequence ID" value="NZ_JBEZFP010000134.1"/>
</dbReference>
<keyword evidence="5 14" id="KW-0561">Oxygen transport</keyword>
<proteinExistence type="inferred from homology"/>
<dbReference type="Proteomes" id="UP001551482">
    <property type="component" value="Unassembled WGS sequence"/>
</dbReference>
<protein>
    <recommendedName>
        <fullName evidence="3">nitric oxide dioxygenase</fullName>
        <ecNumber evidence="3">1.14.12.17</ecNumber>
    </recommendedName>
</protein>
<dbReference type="Pfam" id="PF00970">
    <property type="entry name" value="FAD_binding_6"/>
    <property type="match status" value="1"/>
</dbReference>
<keyword evidence="4 14" id="KW-0349">Heme</keyword>
<organism evidence="18 19">
    <name type="scientific">Streptodolium elevatio</name>
    <dbReference type="NCBI Taxonomy" id="3157996"/>
    <lineage>
        <taxon>Bacteria</taxon>
        <taxon>Bacillati</taxon>
        <taxon>Actinomycetota</taxon>
        <taxon>Actinomycetes</taxon>
        <taxon>Kitasatosporales</taxon>
        <taxon>Streptomycetaceae</taxon>
        <taxon>Streptodolium</taxon>
    </lineage>
</organism>
<dbReference type="Gene3D" id="2.40.30.10">
    <property type="entry name" value="Translation factors"/>
    <property type="match status" value="1"/>
</dbReference>
<keyword evidence="11" id="KW-0520">NAD</keyword>
<evidence type="ECO:0000256" key="9">
    <source>
        <dbReference type="ARBA" id="ARBA00023004"/>
    </source>
</evidence>